<evidence type="ECO:0008006" key="4">
    <source>
        <dbReference type="Google" id="ProtNLM"/>
    </source>
</evidence>
<keyword evidence="3" id="KW-1185">Reference proteome</keyword>
<evidence type="ECO:0000313" key="3">
    <source>
        <dbReference type="Proteomes" id="UP000422764"/>
    </source>
</evidence>
<accession>A0A6I6F8D6</accession>
<keyword evidence="1" id="KW-1133">Transmembrane helix</keyword>
<organism evidence="2 3">
    <name type="scientific">Clostridium bovifaecis</name>
    <dbReference type="NCBI Taxonomy" id="2184719"/>
    <lineage>
        <taxon>Bacteria</taxon>
        <taxon>Bacillati</taxon>
        <taxon>Bacillota</taxon>
        <taxon>Clostridia</taxon>
        <taxon>Eubacteriales</taxon>
        <taxon>Clostridiaceae</taxon>
        <taxon>Clostridium</taxon>
    </lineage>
</organism>
<name>A0A6I6F8D6_9CLOT</name>
<evidence type="ECO:0000313" key="2">
    <source>
        <dbReference type="EMBL" id="QGU93995.1"/>
    </source>
</evidence>
<dbReference type="EMBL" id="CP046522">
    <property type="protein sequence ID" value="QGU93995.1"/>
    <property type="molecule type" value="Genomic_DNA"/>
</dbReference>
<sequence>MFNKSLPQEDRENMLSNFIDILNDERKPEYETMYQTQDDELIEMLQTVCAVKRLREDEELALLDIEDIKRTEMKNVKRRNSFLRKILATAAMAVILIGGGFLYQNVSNAKSAKNIAYAMIQKYDDIHSFKGVLEEKIIDKNSVSSQKIDIQYVEPNKFYALHHLEDGKTISKLYNGGDTLYEYDRNDKLTMTSINESSLQFQLATYRADRKVKEKMEQLKNAKLIGEEMLAGRETEVYKLIYKENENWVHKVWIDKGAGIALKEYFEDQNGLKITSEFIEFKSNVDVKFPTITKDDENNAIDERLTYEQKAREEQLEDIKSSFKEGQKAKVEFVGLADSNSGEFKIGEEFLVFGITESLKEKFGTMDCGTKLNVIIGFEGWTTNPIIKEVN</sequence>
<dbReference type="AlphaFoldDB" id="A0A6I6F8D6"/>
<proteinExistence type="predicted"/>
<protein>
    <recommendedName>
        <fullName evidence="4">MucB/RseB N-terminal domain-containing protein</fullName>
    </recommendedName>
</protein>
<dbReference type="Proteomes" id="UP000422764">
    <property type="component" value="Chromosome"/>
</dbReference>
<reference evidence="2 3" key="1">
    <citation type="submission" date="2019-12" db="EMBL/GenBank/DDBJ databases">
        <title>Genome sequenceing of Clostridium bovifaecis.</title>
        <authorList>
            <person name="Yao Y."/>
        </authorList>
    </citation>
    <scope>NUCLEOTIDE SEQUENCE [LARGE SCALE GENOMIC DNA]</scope>
    <source>
        <strain evidence="2 3">BXX</strain>
    </source>
</reference>
<keyword evidence="1" id="KW-0812">Transmembrane</keyword>
<gene>
    <name evidence="2" type="ORF">GOM49_01570</name>
</gene>
<evidence type="ECO:0000256" key="1">
    <source>
        <dbReference type="SAM" id="Phobius"/>
    </source>
</evidence>
<dbReference type="Gene3D" id="2.50.20.10">
    <property type="entry name" value="Lipoprotein localisation LolA/LolB/LppX"/>
    <property type="match status" value="1"/>
</dbReference>
<keyword evidence="1" id="KW-0472">Membrane</keyword>
<feature type="transmembrane region" description="Helical" evidence="1">
    <location>
        <begin position="82"/>
        <end position="103"/>
    </location>
</feature>